<accession>A0A5F0D4X1</accession>
<sequence length="131" mass="13876">MSTSASASPSGHRAYEDSVRLDTGGVVTGLREILGAQLVAYLGRVSNTRSVREWADGSRAPGADVVQRLRTSYYVAGILIERESAKVVQAWFQGMNPELDDQSPATLLRTEPLDAVGPKVIAAARSFAAGG</sequence>
<evidence type="ECO:0000313" key="2">
    <source>
        <dbReference type="Proteomes" id="UP000297654"/>
    </source>
</evidence>
<dbReference type="OrthoDB" id="4748714at2"/>
<dbReference type="AlphaFoldDB" id="A0A5F0D4X1"/>
<keyword evidence="2" id="KW-1185">Reference proteome</keyword>
<organism evidence="1 2">
    <name type="scientific">Cryobacterium luteum</name>
    <dbReference type="NCBI Taxonomy" id="1424661"/>
    <lineage>
        <taxon>Bacteria</taxon>
        <taxon>Bacillati</taxon>
        <taxon>Actinomycetota</taxon>
        <taxon>Actinomycetes</taxon>
        <taxon>Micrococcales</taxon>
        <taxon>Microbacteriaceae</taxon>
        <taxon>Cryobacterium</taxon>
    </lineage>
</organism>
<proteinExistence type="predicted"/>
<gene>
    <name evidence="1" type="ORF">E3O10_07675</name>
</gene>
<evidence type="ECO:0000313" key="1">
    <source>
        <dbReference type="EMBL" id="TFB89987.1"/>
    </source>
</evidence>
<dbReference type="Proteomes" id="UP000297654">
    <property type="component" value="Unassembled WGS sequence"/>
</dbReference>
<dbReference type="RefSeq" id="WP_092111957.1">
    <property type="nucleotide sequence ID" value="NZ_FOCN01000019.1"/>
</dbReference>
<comment type="caution">
    <text evidence="1">The sequence shown here is derived from an EMBL/GenBank/DDBJ whole genome shotgun (WGS) entry which is preliminary data.</text>
</comment>
<name>A0A5F0D4X1_9MICO</name>
<protein>
    <submittedName>
        <fullName evidence="1">Uncharacterized protein</fullName>
    </submittedName>
</protein>
<dbReference type="EMBL" id="SOFF01000028">
    <property type="protein sequence ID" value="TFB89987.1"/>
    <property type="molecule type" value="Genomic_DNA"/>
</dbReference>
<reference evidence="1 2" key="1">
    <citation type="submission" date="2019-03" db="EMBL/GenBank/DDBJ databases">
        <title>Genomics of glacier-inhabiting Cryobacterium strains.</title>
        <authorList>
            <person name="Liu Q."/>
            <person name="Xin Y.-H."/>
        </authorList>
    </citation>
    <scope>NUCLEOTIDE SEQUENCE [LARGE SCALE GENOMIC DNA]</scope>
    <source>
        <strain evidence="1 2">Hh15</strain>
    </source>
</reference>